<comment type="similarity">
    <text evidence="1">Belongs to the thioesterase PaaI family.</text>
</comment>
<keyword evidence="5" id="KW-1185">Reference proteome</keyword>
<name>A0ABQ4NIG5_9RHOB</name>
<evidence type="ECO:0000256" key="1">
    <source>
        <dbReference type="ARBA" id="ARBA00008324"/>
    </source>
</evidence>
<feature type="domain" description="Thioesterase" evidence="3">
    <location>
        <begin position="67"/>
        <end position="131"/>
    </location>
</feature>
<accession>A0ABQ4NIG5</accession>
<evidence type="ECO:0000256" key="2">
    <source>
        <dbReference type="ARBA" id="ARBA00022801"/>
    </source>
</evidence>
<sequence length="156" mass="16412">MPETTPAFASRDTVLGQSGLAFMEGIRDGRLPPPPISRVLNYRVTDVSEGRVVFVGTPLPDHCNPLGTVHGGWYGTLLDSAMSCAVHTTVPQGQVYTTLEYKVNVTRSIPVGLEVAVEGLVQHAGRTTGVANGWIRGVADGKTYATGSATCLIMAG</sequence>
<comment type="caution">
    <text evidence="4">The sequence shown here is derived from an EMBL/GenBank/DDBJ whole genome shotgun (WGS) entry which is preliminary data.</text>
</comment>
<protein>
    <submittedName>
        <fullName evidence="4">Thioesterase</fullName>
    </submittedName>
</protein>
<dbReference type="InterPro" id="IPR039298">
    <property type="entry name" value="ACOT13"/>
</dbReference>
<dbReference type="Gene3D" id="3.10.129.10">
    <property type="entry name" value="Hotdog Thioesterase"/>
    <property type="match status" value="1"/>
</dbReference>
<gene>
    <name evidence="4" type="ORF">JANAI62_08320</name>
</gene>
<dbReference type="EMBL" id="BPFH01000001">
    <property type="protein sequence ID" value="GIT94209.1"/>
    <property type="molecule type" value="Genomic_DNA"/>
</dbReference>
<dbReference type="PANTHER" id="PTHR21660">
    <property type="entry name" value="THIOESTERASE SUPERFAMILY MEMBER-RELATED"/>
    <property type="match status" value="1"/>
</dbReference>
<organism evidence="4 5">
    <name type="scientific">Jannaschia pagri</name>
    <dbReference type="NCBI Taxonomy" id="2829797"/>
    <lineage>
        <taxon>Bacteria</taxon>
        <taxon>Pseudomonadati</taxon>
        <taxon>Pseudomonadota</taxon>
        <taxon>Alphaproteobacteria</taxon>
        <taxon>Rhodobacterales</taxon>
        <taxon>Roseobacteraceae</taxon>
        <taxon>Jannaschia</taxon>
    </lineage>
</organism>
<dbReference type="SUPFAM" id="SSF54637">
    <property type="entry name" value="Thioesterase/thiol ester dehydrase-isomerase"/>
    <property type="match status" value="1"/>
</dbReference>
<keyword evidence="2" id="KW-0378">Hydrolase</keyword>
<dbReference type="Pfam" id="PF03061">
    <property type="entry name" value="4HBT"/>
    <property type="match status" value="1"/>
</dbReference>
<reference evidence="4 5" key="1">
    <citation type="submission" date="2021-05" db="EMBL/GenBank/DDBJ databases">
        <title>Bacteria Genome sequencing.</title>
        <authorList>
            <person name="Takabe Y."/>
            <person name="Nakajima Y."/>
            <person name="Suzuki S."/>
            <person name="Shiozaki T."/>
        </authorList>
    </citation>
    <scope>NUCLEOTIDE SEQUENCE [LARGE SCALE GENOMIC DNA]</scope>
    <source>
        <strain evidence="4 5">AI_62</strain>
    </source>
</reference>
<dbReference type="InterPro" id="IPR003736">
    <property type="entry name" value="PAAI_dom"/>
</dbReference>
<proteinExistence type="inferred from homology"/>
<dbReference type="CDD" id="cd03443">
    <property type="entry name" value="PaaI_thioesterase"/>
    <property type="match status" value="1"/>
</dbReference>
<dbReference type="InterPro" id="IPR006683">
    <property type="entry name" value="Thioestr_dom"/>
</dbReference>
<dbReference type="RefSeq" id="WP_220747695.1">
    <property type="nucleotide sequence ID" value="NZ_BPFH01000001.1"/>
</dbReference>
<evidence type="ECO:0000313" key="4">
    <source>
        <dbReference type="EMBL" id="GIT94209.1"/>
    </source>
</evidence>
<dbReference type="InterPro" id="IPR029069">
    <property type="entry name" value="HotDog_dom_sf"/>
</dbReference>
<evidence type="ECO:0000259" key="3">
    <source>
        <dbReference type="Pfam" id="PF03061"/>
    </source>
</evidence>
<evidence type="ECO:0000313" key="5">
    <source>
        <dbReference type="Proteomes" id="UP000786693"/>
    </source>
</evidence>
<dbReference type="Proteomes" id="UP000786693">
    <property type="component" value="Unassembled WGS sequence"/>
</dbReference>
<dbReference type="PANTHER" id="PTHR21660:SF1">
    <property type="entry name" value="ACYL-COENZYME A THIOESTERASE 13"/>
    <property type="match status" value="1"/>
</dbReference>
<dbReference type="NCBIfam" id="TIGR00369">
    <property type="entry name" value="unchar_dom_1"/>
    <property type="match status" value="1"/>
</dbReference>